<proteinExistence type="predicted"/>
<feature type="non-terminal residue" evidence="3">
    <location>
        <position position="342"/>
    </location>
</feature>
<gene>
    <name evidence="3" type="ORF">METZ01_LOCUS327103</name>
</gene>
<dbReference type="GO" id="GO:0000272">
    <property type="term" value="P:polysaccharide catabolic process"/>
    <property type="evidence" value="ECO:0007669"/>
    <property type="project" value="InterPro"/>
</dbReference>
<feature type="transmembrane region" description="Helical" evidence="1">
    <location>
        <begin position="74"/>
        <end position="93"/>
    </location>
</feature>
<dbReference type="AlphaFoldDB" id="A0A382PLH9"/>
<dbReference type="Gene3D" id="1.10.1330.10">
    <property type="entry name" value="Dockerin domain"/>
    <property type="match status" value="1"/>
</dbReference>
<feature type="non-terminal residue" evidence="3">
    <location>
        <position position="1"/>
    </location>
</feature>
<dbReference type="PROSITE" id="PS51766">
    <property type="entry name" value="DOCKERIN"/>
    <property type="match status" value="1"/>
</dbReference>
<accession>A0A382PLH9</accession>
<keyword evidence="1" id="KW-0472">Membrane</keyword>
<keyword evidence="1" id="KW-1133">Transmembrane helix</keyword>
<sequence length="342" mass="35873">SFLVVINRPEFPSLPMKSKPHRVPNRALQSIPKWKVLTGCKARVKLPAWVVSTRAAIARYDLFNKVGNMRKKNLFYSLFAVVLSFAICEASLAQVGNNPFLRGDSNADASIDLSDAIFSLRYLFQGGEAPPCLDALDSNDSGMIDISDPTHTLRHLFQGAAPPPAPGMECGEDPTDDQLGCASFPPCEVAGPPDPSEAIAALKASEDGEVDVVVSGAVVTYLRPAVGGAPEGFFLQAGRTGPAIVVEVEVGSLVPEPQVGDVVSLRATELGTIYDARAIRAVADYEVLESGIDVAALAQDGSDADDLVSGLDGYESELITLSFTLAGEFAGAGGGHSAAVIE</sequence>
<dbReference type="SUPFAM" id="SSF63446">
    <property type="entry name" value="Type I dockerin domain"/>
    <property type="match status" value="1"/>
</dbReference>
<dbReference type="EMBL" id="UINC01108272">
    <property type="protein sequence ID" value="SVC74249.1"/>
    <property type="molecule type" value="Genomic_DNA"/>
</dbReference>
<feature type="domain" description="Dockerin" evidence="2">
    <location>
        <begin position="98"/>
        <end position="165"/>
    </location>
</feature>
<evidence type="ECO:0000313" key="3">
    <source>
        <dbReference type="EMBL" id="SVC74249.1"/>
    </source>
</evidence>
<dbReference type="InterPro" id="IPR036439">
    <property type="entry name" value="Dockerin_dom_sf"/>
</dbReference>
<dbReference type="InterPro" id="IPR016134">
    <property type="entry name" value="Dockerin_dom"/>
</dbReference>
<evidence type="ECO:0000256" key="1">
    <source>
        <dbReference type="SAM" id="Phobius"/>
    </source>
</evidence>
<keyword evidence="1" id="KW-0812">Transmembrane</keyword>
<protein>
    <recommendedName>
        <fullName evidence="2">Dockerin domain-containing protein</fullName>
    </recommendedName>
</protein>
<organism evidence="3">
    <name type="scientific">marine metagenome</name>
    <dbReference type="NCBI Taxonomy" id="408172"/>
    <lineage>
        <taxon>unclassified sequences</taxon>
        <taxon>metagenomes</taxon>
        <taxon>ecological metagenomes</taxon>
    </lineage>
</organism>
<name>A0A382PLH9_9ZZZZ</name>
<reference evidence="3" key="1">
    <citation type="submission" date="2018-05" db="EMBL/GenBank/DDBJ databases">
        <authorList>
            <person name="Lanie J.A."/>
            <person name="Ng W.-L."/>
            <person name="Kazmierczak K.M."/>
            <person name="Andrzejewski T.M."/>
            <person name="Davidsen T.M."/>
            <person name="Wayne K.J."/>
            <person name="Tettelin H."/>
            <person name="Glass J.I."/>
            <person name="Rusch D."/>
            <person name="Podicherti R."/>
            <person name="Tsui H.-C.T."/>
            <person name="Winkler M.E."/>
        </authorList>
    </citation>
    <scope>NUCLEOTIDE SEQUENCE</scope>
</reference>
<evidence type="ECO:0000259" key="2">
    <source>
        <dbReference type="PROSITE" id="PS51766"/>
    </source>
</evidence>